<evidence type="ECO:0000256" key="1">
    <source>
        <dbReference type="SAM" id="Coils"/>
    </source>
</evidence>
<dbReference type="AlphaFoldDB" id="G4CYC5"/>
<keyword evidence="1" id="KW-0175">Coiled coil</keyword>
<organism evidence="2 3">
    <name type="scientific">Cutibacterium avidum ATCC 25577</name>
    <dbReference type="NCBI Taxonomy" id="997355"/>
    <lineage>
        <taxon>Bacteria</taxon>
        <taxon>Bacillati</taxon>
        <taxon>Actinomycetota</taxon>
        <taxon>Actinomycetes</taxon>
        <taxon>Propionibacteriales</taxon>
        <taxon>Propionibacteriaceae</taxon>
        <taxon>Cutibacterium</taxon>
    </lineage>
</organism>
<sequence>MRKATEDPIKYLIKYFGISTTEDEVRRLEGIADRMSRLENAVDNLHESEQAIETDLTPPKFILKHYRKEFMDKVGIDLSPAAVPYSEYRFEYVSAGGTAVRRLTLK</sequence>
<feature type="coiled-coil region" evidence="1">
    <location>
        <begin position="28"/>
        <end position="55"/>
    </location>
</feature>
<dbReference type="EMBL" id="AGBA01000013">
    <property type="protein sequence ID" value="EGY77989.1"/>
    <property type="molecule type" value="Genomic_DNA"/>
</dbReference>
<dbReference type="HOGENOM" id="CLU_2220794_0_0_11"/>
<dbReference type="Proteomes" id="UP000005332">
    <property type="component" value="Unassembled WGS sequence"/>
</dbReference>
<evidence type="ECO:0000313" key="2">
    <source>
        <dbReference type="EMBL" id="EGY77989.1"/>
    </source>
</evidence>
<proteinExistence type="predicted"/>
<protein>
    <submittedName>
        <fullName evidence="2">Uncharacterized protein</fullName>
    </submittedName>
</protein>
<reference evidence="2 3" key="1">
    <citation type="submission" date="2011-06" db="EMBL/GenBank/DDBJ databases">
        <authorList>
            <person name="Muzny D."/>
            <person name="Qin X."/>
            <person name="Deng J."/>
            <person name="Jiang H."/>
            <person name="Liu Y."/>
            <person name="Qu J."/>
            <person name="Song X.-Z."/>
            <person name="Zhang L."/>
            <person name="Thornton R."/>
            <person name="Coyle M."/>
            <person name="Francisco L."/>
            <person name="Jackson L."/>
            <person name="Javaid M."/>
            <person name="Korchina V."/>
            <person name="Kovar C."/>
            <person name="Mata R."/>
            <person name="Mathew T."/>
            <person name="Ngo R."/>
            <person name="Nguyen L."/>
            <person name="Nguyen N."/>
            <person name="Okwuonu G."/>
            <person name="Ongeri F."/>
            <person name="Pham C."/>
            <person name="Simmons D."/>
            <person name="Wilczek-Boney K."/>
            <person name="Hale W."/>
            <person name="Jakkamsetti A."/>
            <person name="Pham P."/>
            <person name="Ruth R."/>
            <person name="San Lucas F."/>
            <person name="Warren J."/>
            <person name="Zhang J."/>
            <person name="Zhao Z."/>
            <person name="Zhou C."/>
            <person name="Zhu D."/>
            <person name="Lee S."/>
            <person name="Bess C."/>
            <person name="Blankenburg K."/>
            <person name="Forbes L."/>
            <person name="Fu Q."/>
            <person name="Gubbala S."/>
            <person name="Hirani K."/>
            <person name="Jayaseelan J.C."/>
            <person name="Lara F."/>
            <person name="Munidasa M."/>
            <person name="Palculict T."/>
            <person name="Patil S."/>
            <person name="Pu L.-L."/>
            <person name="Saada N."/>
            <person name="Tang L."/>
            <person name="Weissenberger G."/>
            <person name="Zhu Y."/>
            <person name="Hemphill L."/>
            <person name="Shang Y."/>
            <person name="Youmans B."/>
            <person name="Ayvaz T."/>
            <person name="Ross M."/>
            <person name="Santibanez J."/>
            <person name="Aqrawi P."/>
            <person name="Gross S."/>
            <person name="Joshi V."/>
            <person name="Fowler G."/>
            <person name="Nazareth L."/>
            <person name="Reid J."/>
            <person name="Worley K."/>
            <person name="Petrosino J."/>
            <person name="Highlander S."/>
            <person name="Gibbs R."/>
        </authorList>
    </citation>
    <scope>NUCLEOTIDE SEQUENCE [LARGE SCALE GENOMIC DNA]</scope>
    <source>
        <strain evidence="2 3">ATCC 25577</strain>
    </source>
</reference>
<accession>G4CYC5</accession>
<keyword evidence="3" id="KW-1185">Reference proteome</keyword>
<name>G4CYC5_9ACTN</name>
<evidence type="ECO:0000313" key="3">
    <source>
        <dbReference type="Proteomes" id="UP000005332"/>
    </source>
</evidence>
<dbReference type="RefSeq" id="WP_004810841.1">
    <property type="nucleotide sequence ID" value="NZ_JH165054.1"/>
</dbReference>
<comment type="caution">
    <text evidence="2">The sequence shown here is derived from an EMBL/GenBank/DDBJ whole genome shotgun (WGS) entry which is preliminary data.</text>
</comment>
<gene>
    <name evidence="2" type="ORF">HMPREF9153_1532</name>
</gene>